<dbReference type="InterPro" id="IPR001709">
    <property type="entry name" value="Flavoprot_Pyr_Nucl_cyt_Rdtase"/>
</dbReference>
<evidence type="ECO:0000256" key="7">
    <source>
        <dbReference type="ARBA" id="ARBA00023004"/>
    </source>
</evidence>
<keyword evidence="3" id="KW-0001">2Fe-2S</keyword>
<dbReference type="InterPro" id="IPR001433">
    <property type="entry name" value="OxRdtase_FAD/NAD-bd"/>
</dbReference>
<keyword evidence="2" id="KW-0285">Flavoprotein</keyword>
<dbReference type="Pfam" id="PF00175">
    <property type="entry name" value="NAD_binding_1"/>
    <property type="match status" value="1"/>
</dbReference>
<proteinExistence type="predicted"/>
<evidence type="ECO:0000259" key="10">
    <source>
        <dbReference type="PROSITE" id="PS51384"/>
    </source>
</evidence>
<dbReference type="PANTHER" id="PTHR47354">
    <property type="entry name" value="NADH OXIDOREDUCTASE HCR"/>
    <property type="match status" value="1"/>
</dbReference>
<dbReference type="PRINTS" id="PR00371">
    <property type="entry name" value="FPNCR"/>
</dbReference>
<dbReference type="CDD" id="cd06214">
    <property type="entry name" value="PA_degradation_oxidoreductase_like"/>
    <property type="match status" value="1"/>
</dbReference>
<keyword evidence="7" id="KW-0408">Iron</keyword>
<evidence type="ECO:0000256" key="6">
    <source>
        <dbReference type="ARBA" id="ARBA00023002"/>
    </source>
</evidence>
<dbReference type="Pfam" id="PF00111">
    <property type="entry name" value="Fer2"/>
    <property type="match status" value="1"/>
</dbReference>
<dbReference type="PROSITE" id="PS00197">
    <property type="entry name" value="2FE2S_FER_1"/>
    <property type="match status" value="1"/>
</dbReference>
<dbReference type="SUPFAM" id="SSF52343">
    <property type="entry name" value="Ferredoxin reductase-like, C-terminal NADP-linked domain"/>
    <property type="match status" value="1"/>
</dbReference>
<dbReference type="NCBIfam" id="TIGR02160">
    <property type="entry name" value="PA_CoA_Oxy5"/>
    <property type="match status" value="1"/>
</dbReference>
<dbReference type="SUPFAM" id="SSF63380">
    <property type="entry name" value="Riboflavin synthase domain-like"/>
    <property type="match status" value="1"/>
</dbReference>
<sequence>MPLLNQTTRRTRPRFHLLPIAGVQQLTDDAVAISFAVPDELADDFAFEPGQHLTLRATIAGEEVRRSYSICLSRGEALRRKQVRVGSAVVPGGAMSTWLNEKIDVGHEIEVMSPLGGFTVPTDPTARRHHVFIAAGSGITPVLSLLATVLEEEPQSRVTLLYGNRRTSSVMFLEELEDLKNAHPGRFHLVHVLSREAQDVDLFHGRLDRDRLQRLFDTLLPVDGVDEWYLCGPFGMVEGARELLQEKGVGHEHVHHEVFHVDEVGAPAPVVVSDPGAPPEAVVTVNLDGRTTEVEMPSKQETILDATLRTRPDAPFSCTGGVCGTCRARVVQGEVRMDRNYALEPEEVDAGIVLACQSHPVTDEVTLDYDA</sequence>
<keyword evidence="5" id="KW-0274">FAD</keyword>
<dbReference type="CDD" id="cd00207">
    <property type="entry name" value="fer2"/>
    <property type="match status" value="1"/>
</dbReference>
<evidence type="ECO:0000256" key="1">
    <source>
        <dbReference type="ARBA" id="ARBA00001974"/>
    </source>
</evidence>
<dbReference type="InterPro" id="IPR001041">
    <property type="entry name" value="2Fe-2S_ferredoxin-type"/>
</dbReference>
<name>A0ABT6C8R8_9MICO</name>
<evidence type="ECO:0000256" key="8">
    <source>
        <dbReference type="ARBA" id="ARBA00023014"/>
    </source>
</evidence>
<dbReference type="Gene3D" id="3.40.50.80">
    <property type="entry name" value="Nucleotide-binding domain of ferredoxin-NADP reductase (FNR) module"/>
    <property type="match status" value="1"/>
</dbReference>
<dbReference type="InterPro" id="IPR050415">
    <property type="entry name" value="MRET"/>
</dbReference>
<dbReference type="GO" id="GO:0097266">
    <property type="term" value="F:phenylacetyl-CoA 1,2-epoxidase activity"/>
    <property type="evidence" value="ECO:0007669"/>
    <property type="project" value="UniProtKB-EC"/>
</dbReference>
<dbReference type="Gene3D" id="3.10.20.30">
    <property type="match status" value="1"/>
</dbReference>
<dbReference type="InterPro" id="IPR039261">
    <property type="entry name" value="FNR_nucleotide-bd"/>
</dbReference>
<dbReference type="InterPro" id="IPR017938">
    <property type="entry name" value="Riboflavin_synthase-like_b-brl"/>
</dbReference>
<dbReference type="EMBL" id="JAROAV010000033">
    <property type="protein sequence ID" value="MDF8265324.1"/>
    <property type="molecule type" value="Genomic_DNA"/>
</dbReference>
<dbReference type="RefSeq" id="WP_277192639.1">
    <property type="nucleotide sequence ID" value="NZ_JAROAV010000033.1"/>
</dbReference>
<feature type="domain" description="FAD-binding FR-type" evidence="10">
    <location>
        <begin position="13"/>
        <end position="121"/>
    </location>
</feature>
<evidence type="ECO:0000313" key="11">
    <source>
        <dbReference type="EMBL" id="MDF8265324.1"/>
    </source>
</evidence>
<dbReference type="PROSITE" id="PS51085">
    <property type="entry name" value="2FE2S_FER_2"/>
    <property type="match status" value="1"/>
</dbReference>
<dbReference type="Pfam" id="PF00970">
    <property type="entry name" value="FAD_binding_6"/>
    <property type="match status" value="1"/>
</dbReference>
<organism evidence="11 12">
    <name type="scientific">Luteipulveratus flavus</name>
    <dbReference type="NCBI Taxonomy" id="3031728"/>
    <lineage>
        <taxon>Bacteria</taxon>
        <taxon>Bacillati</taxon>
        <taxon>Actinomycetota</taxon>
        <taxon>Actinomycetes</taxon>
        <taxon>Micrococcales</taxon>
        <taxon>Dermacoccaceae</taxon>
        <taxon>Luteipulveratus</taxon>
    </lineage>
</organism>
<reference evidence="11 12" key="1">
    <citation type="submission" date="2023-03" db="EMBL/GenBank/DDBJ databases">
        <title>YIM 133296 draft genome.</title>
        <authorList>
            <person name="Xiong L."/>
        </authorList>
    </citation>
    <scope>NUCLEOTIDE SEQUENCE [LARGE SCALE GENOMIC DNA]</scope>
    <source>
        <strain evidence="11 12">YIM 133296</strain>
    </source>
</reference>
<dbReference type="InterPro" id="IPR008333">
    <property type="entry name" value="Cbr1-like_FAD-bd_dom"/>
</dbReference>
<evidence type="ECO:0000256" key="2">
    <source>
        <dbReference type="ARBA" id="ARBA00022630"/>
    </source>
</evidence>
<evidence type="ECO:0000256" key="4">
    <source>
        <dbReference type="ARBA" id="ARBA00022723"/>
    </source>
</evidence>
<gene>
    <name evidence="11" type="primary">paaK</name>
    <name evidence="11" type="ORF">P4R38_13810</name>
</gene>
<dbReference type="PRINTS" id="PR00410">
    <property type="entry name" value="PHEHYDRXLASE"/>
</dbReference>
<dbReference type="InterPro" id="IPR017927">
    <property type="entry name" value="FAD-bd_FR_type"/>
</dbReference>
<dbReference type="EC" id="1.14.13.149" evidence="11"/>
<accession>A0ABT6C8R8</accession>
<dbReference type="InterPro" id="IPR011884">
    <property type="entry name" value="PaaE"/>
</dbReference>
<dbReference type="SUPFAM" id="SSF54292">
    <property type="entry name" value="2Fe-2S ferredoxin-like"/>
    <property type="match status" value="1"/>
</dbReference>
<dbReference type="PROSITE" id="PS51384">
    <property type="entry name" value="FAD_FR"/>
    <property type="match status" value="1"/>
</dbReference>
<evidence type="ECO:0000259" key="9">
    <source>
        <dbReference type="PROSITE" id="PS51085"/>
    </source>
</evidence>
<keyword evidence="4" id="KW-0479">Metal-binding</keyword>
<dbReference type="InterPro" id="IPR012675">
    <property type="entry name" value="Beta-grasp_dom_sf"/>
</dbReference>
<keyword evidence="8" id="KW-0411">Iron-sulfur</keyword>
<keyword evidence="12" id="KW-1185">Reference proteome</keyword>
<dbReference type="InterPro" id="IPR006058">
    <property type="entry name" value="2Fe2S_fd_BS"/>
</dbReference>
<dbReference type="PANTHER" id="PTHR47354:SF8">
    <property type="entry name" value="1,2-PHENYLACETYL-COA EPOXIDASE, SUBUNIT E"/>
    <property type="match status" value="1"/>
</dbReference>
<feature type="domain" description="2Fe-2S ferredoxin-type" evidence="9">
    <location>
        <begin position="281"/>
        <end position="371"/>
    </location>
</feature>
<protein>
    <submittedName>
        <fullName evidence="11">Phenylacetate-CoA oxygenase/reductase subunit PaaK</fullName>
        <ecNumber evidence="11">1.14.13.149</ecNumber>
    </submittedName>
</protein>
<comment type="caution">
    <text evidence="11">The sequence shown here is derived from an EMBL/GenBank/DDBJ whole genome shotgun (WGS) entry which is preliminary data.</text>
</comment>
<dbReference type="Gene3D" id="2.40.30.10">
    <property type="entry name" value="Translation factors"/>
    <property type="match status" value="1"/>
</dbReference>
<dbReference type="InterPro" id="IPR036010">
    <property type="entry name" value="2Fe-2S_ferredoxin-like_sf"/>
</dbReference>
<evidence type="ECO:0000313" key="12">
    <source>
        <dbReference type="Proteomes" id="UP001528912"/>
    </source>
</evidence>
<evidence type="ECO:0000256" key="3">
    <source>
        <dbReference type="ARBA" id="ARBA00022714"/>
    </source>
</evidence>
<evidence type="ECO:0000256" key="5">
    <source>
        <dbReference type="ARBA" id="ARBA00022827"/>
    </source>
</evidence>
<comment type="cofactor">
    <cofactor evidence="1">
        <name>FAD</name>
        <dbReference type="ChEBI" id="CHEBI:57692"/>
    </cofactor>
</comment>
<keyword evidence="6 11" id="KW-0560">Oxidoreductase</keyword>
<dbReference type="Proteomes" id="UP001528912">
    <property type="component" value="Unassembled WGS sequence"/>
</dbReference>